<dbReference type="InterPro" id="IPR013783">
    <property type="entry name" value="Ig-like_fold"/>
</dbReference>
<evidence type="ECO:0000256" key="1">
    <source>
        <dbReference type="SAM" id="SignalP"/>
    </source>
</evidence>
<gene>
    <name evidence="4" type="ORF">GNLVRS02_ARAD1D51150g</name>
</gene>
<dbReference type="Pfam" id="PF21027">
    <property type="entry name" value="Sde0182_C"/>
    <property type="match status" value="1"/>
</dbReference>
<reference evidence="4" key="1">
    <citation type="submission" date="2014-02" db="EMBL/GenBank/DDBJ databases">
        <authorList>
            <person name="Genoscope - CEA"/>
        </authorList>
    </citation>
    <scope>NUCLEOTIDE SEQUENCE</scope>
    <source>
        <strain evidence="4">LS3</strain>
    </source>
</reference>
<organism evidence="4">
    <name type="scientific">Blastobotrys adeninivorans</name>
    <name type="common">Yeast</name>
    <name type="synonym">Arxula adeninivorans</name>
    <dbReference type="NCBI Taxonomy" id="409370"/>
    <lineage>
        <taxon>Eukaryota</taxon>
        <taxon>Fungi</taxon>
        <taxon>Dikarya</taxon>
        <taxon>Ascomycota</taxon>
        <taxon>Saccharomycotina</taxon>
        <taxon>Dipodascomycetes</taxon>
        <taxon>Dipodascales</taxon>
        <taxon>Trichomonascaceae</taxon>
        <taxon>Blastobotrys</taxon>
    </lineage>
</organism>
<dbReference type="InterPro" id="IPR036452">
    <property type="entry name" value="Ribo_hydro-like"/>
</dbReference>
<dbReference type="Gene3D" id="2.60.40.10">
    <property type="entry name" value="Immunoglobulins"/>
    <property type="match status" value="1"/>
</dbReference>
<name>A0A060TJ10_BLAAD</name>
<evidence type="ECO:0000259" key="3">
    <source>
        <dbReference type="Pfam" id="PF21027"/>
    </source>
</evidence>
<feature type="chain" id="PRO_5001592301" evidence="1">
    <location>
        <begin position="18"/>
        <end position="480"/>
    </location>
</feature>
<dbReference type="PhylomeDB" id="A0A060TJ10"/>
<feature type="signal peptide" evidence="1">
    <location>
        <begin position="1"/>
        <end position="17"/>
    </location>
</feature>
<evidence type="ECO:0000313" key="4">
    <source>
        <dbReference type="EMBL" id="CDP39136.1"/>
    </source>
</evidence>
<feature type="domain" description="Cellulose-binding Sde182 C-terminal" evidence="3">
    <location>
        <begin position="390"/>
        <end position="479"/>
    </location>
</feature>
<protein>
    <submittedName>
        <fullName evidence="4">ARAD1D51150p</fullName>
    </submittedName>
</protein>
<accession>A0A060TJ10</accession>
<dbReference type="Pfam" id="PF07632">
    <property type="entry name" value="Sde182_NH-like"/>
    <property type="match status" value="1"/>
</dbReference>
<feature type="domain" description="Cellulose-binding Sde182 nucleoside hydrolase-like" evidence="2">
    <location>
        <begin position="25"/>
        <end position="297"/>
    </location>
</feature>
<dbReference type="Gene3D" id="3.90.245.10">
    <property type="entry name" value="Ribonucleoside hydrolase-like"/>
    <property type="match status" value="1"/>
</dbReference>
<dbReference type="InterPro" id="IPR048527">
    <property type="entry name" value="Sde182_C"/>
</dbReference>
<dbReference type="AlphaFoldDB" id="A0A060TJ10"/>
<dbReference type="GO" id="GO:0016799">
    <property type="term" value="F:hydrolase activity, hydrolyzing N-glycosyl compounds"/>
    <property type="evidence" value="ECO:0007669"/>
    <property type="project" value="InterPro"/>
</dbReference>
<dbReference type="InterPro" id="IPR011483">
    <property type="entry name" value="Sde182_NH-like"/>
</dbReference>
<evidence type="ECO:0000259" key="2">
    <source>
        <dbReference type="Pfam" id="PF07632"/>
    </source>
</evidence>
<reference evidence="4" key="2">
    <citation type="submission" date="2014-06" db="EMBL/GenBank/DDBJ databases">
        <title>The complete genome of Blastobotrys (Arxula) adeninivorans LS3 - a yeast of biotechnological interest.</title>
        <authorList>
            <person name="Kunze G."/>
            <person name="Gaillardin C."/>
            <person name="Czernicka M."/>
            <person name="Durrens P."/>
            <person name="Martin T."/>
            <person name="Boer E."/>
            <person name="Gabaldon T."/>
            <person name="Cruz J."/>
            <person name="Talla E."/>
            <person name="Marck C."/>
            <person name="Goffeau A."/>
            <person name="Barbe V."/>
            <person name="Baret P."/>
            <person name="Baronian K."/>
            <person name="Beier S."/>
            <person name="Bleykasten C."/>
            <person name="Bode R."/>
            <person name="Casaregola S."/>
            <person name="Despons L."/>
            <person name="Fairhead C."/>
            <person name="Giersberg M."/>
            <person name="Gierski P."/>
            <person name="Hahnel U."/>
            <person name="Hartmann A."/>
            <person name="Jankowska D."/>
            <person name="Jubin C."/>
            <person name="Jung P."/>
            <person name="Lafontaine I."/>
            <person name="Leh-Louis V."/>
            <person name="Lemaire M."/>
            <person name="Marcet-Houben M."/>
            <person name="Mascher M."/>
            <person name="Morel G."/>
            <person name="Richard G.-F."/>
            <person name="Riechen J."/>
            <person name="Sacerdot C."/>
            <person name="Sarkar A."/>
            <person name="Savel G."/>
            <person name="Schacherer J."/>
            <person name="Sherman D."/>
            <person name="Straub M.-L."/>
            <person name="Stein N."/>
            <person name="Thierry A."/>
            <person name="Trautwein-Schult A."/>
            <person name="Westhof E."/>
            <person name="Worch S."/>
            <person name="Dujon B."/>
            <person name="Souciet J.-L."/>
            <person name="Wincker P."/>
            <person name="Scholz U."/>
            <person name="Neuveglise N."/>
        </authorList>
    </citation>
    <scope>NUCLEOTIDE SEQUENCE</scope>
    <source>
        <strain evidence="4">LS3</strain>
    </source>
</reference>
<sequence length="480" mass="52989">MIAFILLAFFTIRIACASSEFRPNLFVLSDITNEPDDSQSLVRLLLYSNQIEILGLTAVTSVWLNDTVRPDAMVEIINSYDSVLNNLRVHDPKYPSGEHLRSLVYAGKPKYGMEAVDLEDPANVSEGAAALIDAVDGIQGASSDDDVSSFVWVSCWGGTNVLAEALYKIKQERTKDELDYFISKMKVYTISDQDNSGMWIRLNFPKLFYVNSIHAWNEYVLTQWVGISSLAIDQGGPNVTVVSQDWLSDNIQVGPLGASYPDIAYTMEGDTGSFLGVIPNGLNHPGHIEYGGWGGRYKPVDQSLLYSNHYSDTADSVKGLNGETFTSNHACIWRWRHAFQNDFAARMQWTIHDSYESANHAPILVLNETTSQLPFHTTVEDHGSSNASLIFNASASYDPDSSNSIATIDLFQYMEVSGDSAPELTIQPICSDSEGPCGIFRVLVPSKSVVNSSIDYHLVLQATDNGTPEMTAYRRIIISA</sequence>
<keyword evidence="1" id="KW-0732">Signal</keyword>
<dbReference type="EMBL" id="HG937694">
    <property type="protein sequence ID" value="CDP39136.1"/>
    <property type="molecule type" value="Genomic_DNA"/>
</dbReference>
<proteinExistence type="predicted"/>